<name>A0A1H8JQN0_9ACTN</name>
<dbReference type="AlphaFoldDB" id="A0A1H8JQN0"/>
<dbReference type="EMBL" id="FOBF01000040">
    <property type="protein sequence ID" value="SEN83054.1"/>
    <property type="molecule type" value="Genomic_DNA"/>
</dbReference>
<gene>
    <name evidence="1" type="ORF">SAMN05660976_08416</name>
</gene>
<dbReference type="Proteomes" id="UP000198953">
    <property type="component" value="Unassembled WGS sequence"/>
</dbReference>
<proteinExistence type="predicted"/>
<reference evidence="1 2" key="1">
    <citation type="submission" date="2016-10" db="EMBL/GenBank/DDBJ databases">
        <authorList>
            <person name="de Groot N.N."/>
        </authorList>
    </citation>
    <scope>NUCLEOTIDE SEQUENCE [LARGE SCALE GENOMIC DNA]</scope>
    <source>
        <strain evidence="1 2">DSM 43357</strain>
    </source>
</reference>
<sequence length="92" mass="10579">MNPTTVAHLRLSDLRRTNPAYEIVRGKDEFGQECWQATLCVEITQPMKEAGLVEVVRRPDYLSFLSALHRQTPILHSFRGTHLSPQPRTYAM</sequence>
<accession>A0A1H8JQN0</accession>
<protein>
    <submittedName>
        <fullName evidence="1">Uncharacterized protein</fullName>
    </submittedName>
</protein>
<evidence type="ECO:0000313" key="2">
    <source>
        <dbReference type="Proteomes" id="UP000198953"/>
    </source>
</evidence>
<evidence type="ECO:0000313" key="1">
    <source>
        <dbReference type="EMBL" id="SEN83054.1"/>
    </source>
</evidence>
<keyword evidence="2" id="KW-1185">Reference proteome</keyword>
<organism evidence="1 2">
    <name type="scientific">Nonomuraea pusilla</name>
    <dbReference type="NCBI Taxonomy" id="46177"/>
    <lineage>
        <taxon>Bacteria</taxon>
        <taxon>Bacillati</taxon>
        <taxon>Actinomycetota</taxon>
        <taxon>Actinomycetes</taxon>
        <taxon>Streptosporangiales</taxon>
        <taxon>Streptosporangiaceae</taxon>
        <taxon>Nonomuraea</taxon>
    </lineage>
</organism>